<keyword evidence="4 9" id="KW-0436">Ligase</keyword>
<dbReference type="PROSITE" id="PS51733">
    <property type="entry name" value="BPL_LPL_CATALYTIC"/>
    <property type="match status" value="1"/>
</dbReference>
<reference evidence="9" key="2">
    <citation type="submission" date="2022-11" db="EMBL/GenBank/DDBJ databases">
        <title>complete genomes of mycoplasma synoviae ZX313 strain and SD2 strain.</title>
        <authorList>
            <person name="Zhong Q."/>
        </authorList>
    </citation>
    <scope>NUCLEOTIDE SEQUENCE</scope>
    <source>
        <strain evidence="9">SD2</strain>
    </source>
</reference>
<organism evidence="9 10">
    <name type="scientific">Mycoplasmopsis synoviae</name>
    <name type="common">Mycoplasma synoviae</name>
    <dbReference type="NCBI Taxonomy" id="2109"/>
    <lineage>
        <taxon>Bacteria</taxon>
        <taxon>Bacillati</taxon>
        <taxon>Mycoplasmatota</taxon>
        <taxon>Mycoplasmoidales</taxon>
        <taxon>Metamycoplasmataceae</taxon>
        <taxon>Mycoplasmopsis</taxon>
    </lineage>
</organism>
<accession>A0AAX3F2K1</accession>
<dbReference type="PANTHER" id="PTHR12561:SF3">
    <property type="entry name" value="LIPOYLTRANSFERASE 1, MITOCHONDRIAL"/>
    <property type="match status" value="1"/>
</dbReference>
<dbReference type="Pfam" id="PF21948">
    <property type="entry name" value="LplA-B_cat"/>
    <property type="match status" value="1"/>
</dbReference>
<evidence type="ECO:0000259" key="8">
    <source>
        <dbReference type="PROSITE" id="PS51733"/>
    </source>
</evidence>
<dbReference type="InterPro" id="IPR045864">
    <property type="entry name" value="aa-tRNA-synth_II/BPL/LPL"/>
</dbReference>
<dbReference type="InterPro" id="IPR004143">
    <property type="entry name" value="BPL_LPL_catalytic"/>
</dbReference>
<evidence type="ECO:0000256" key="4">
    <source>
        <dbReference type="ARBA" id="ARBA00022598"/>
    </source>
</evidence>
<dbReference type="SUPFAM" id="SSF82649">
    <property type="entry name" value="SufE/NifU"/>
    <property type="match status" value="1"/>
</dbReference>
<evidence type="ECO:0000313" key="10">
    <source>
        <dbReference type="Proteomes" id="UP001164481"/>
    </source>
</evidence>
<dbReference type="AlphaFoldDB" id="A0AAX3F2K1"/>
<dbReference type="Proteomes" id="UP001164481">
    <property type="component" value="Chromosome"/>
</dbReference>
<evidence type="ECO:0000256" key="6">
    <source>
        <dbReference type="ARBA" id="ARBA00022840"/>
    </source>
</evidence>
<evidence type="ECO:0000256" key="5">
    <source>
        <dbReference type="ARBA" id="ARBA00022741"/>
    </source>
</evidence>
<dbReference type="GO" id="GO:0016979">
    <property type="term" value="F:lipoate-protein ligase activity"/>
    <property type="evidence" value="ECO:0007669"/>
    <property type="project" value="UniProtKB-EC"/>
</dbReference>
<dbReference type="Gene3D" id="3.30.930.10">
    <property type="entry name" value="Bira Bifunctional Protein, Domain 2"/>
    <property type="match status" value="1"/>
</dbReference>
<dbReference type="InterPro" id="IPR019491">
    <property type="entry name" value="Lipoate_protein_ligase_C"/>
</dbReference>
<evidence type="ECO:0000256" key="3">
    <source>
        <dbReference type="ARBA" id="ARBA00012367"/>
    </source>
</evidence>
<dbReference type="PANTHER" id="PTHR12561">
    <property type="entry name" value="LIPOATE-PROTEIN LIGASE"/>
    <property type="match status" value="1"/>
</dbReference>
<evidence type="ECO:0000313" key="9">
    <source>
        <dbReference type="EMBL" id="UZW64540.1"/>
    </source>
</evidence>
<name>A0AAX3F2K1_MYCSY</name>
<dbReference type="GO" id="GO:0017118">
    <property type="term" value="F:lipoyltransferase activity"/>
    <property type="evidence" value="ECO:0007669"/>
    <property type="project" value="TreeGrafter"/>
</dbReference>
<keyword evidence="6" id="KW-0067">ATP-binding</keyword>
<dbReference type="GO" id="GO:0005524">
    <property type="term" value="F:ATP binding"/>
    <property type="evidence" value="ECO:0007669"/>
    <property type="project" value="UniProtKB-KW"/>
</dbReference>
<comment type="catalytic activity">
    <reaction evidence="7">
        <text>L-lysyl-[lipoyl-carrier protein] + (R)-lipoate + ATP = N(6)-[(R)-lipoyl]-L-lysyl-[lipoyl-carrier protein] + AMP + diphosphate + H(+)</text>
        <dbReference type="Rhea" id="RHEA:49288"/>
        <dbReference type="Rhea" id="RHEA-COMP:10500"/>
        <dbReference type="Rhea" id="RHEA-COMP:10502"/>
        <dbReference type="ChEBI" id="CHEBI:15378"/>
        <dbReference type="ChEBI" id="CHEBI:29969"/>
        <dbReference type="ChEBI" id="CHEBI:30616"/>
        <dbReference type="ChEBI" id="CHEBI:33019"/>
        <dbReference type="ChEBI" id="CHEBI:83088"/>
        <dbReference type="ChEBI" id="CHEBI:83099"/>
        <dbReference type="ChEBI" id="CHEBI:456215"/>
        <dbReference type="EC" id="6.3.1.20"/>
    </reaction>
</comment>
<evidence type="ECO:0000256" key="1">
    <source>
        <dbReference type="ARBA" id="ARBA00005085"/>
    </source>
</evidence>
<feature type="domain" description="BPL/LPL catalytic" evidence="8">
    <location>
        <begin position="26"/>
        <end position="211"/>
    </location>
</feature>
<protein>
    <recommendedName>
        <fullName evidence="3">lipoate--protein ligase</fullName>
        <ecNumber evidence="3">6.3.1.20</ecNumber>
    </recommendedName>
</protein>
<dbReference type="Pfam" id="PF10437">
    <property type="entry name" value="Lip_prot_lig_C"/>
    <property type="match status" value="1"/>
</dbReference>
<evidence type="ECO:0000256" key="2">
    <source>
        <dbReference type="ARBA" id="ARBA00005124"/>
    </source>
</evidence>
<comment type="pathway">
    <text evidence="2">Protein modification; protein lipoylation via exogenous pathway; protein N(6)-(lipoyl)lysine from lipoate: step 1/2.</text>
</comment>
<keyword evidence="5" id="KW-0547">Nucleotide-binding</keyword>
<proteinExistence type="predicted"/>
<dbReference type="EMBL" id="CP107525">
    <property type="protein sequence ID" value="UZW64540.1"/>
    <property type="molecule type" value="Genomic_DNA"/>
</dbReference>
<dbReference type="NCBIfam" id="TIGR00545">
    <property type="entry name" value="lipoyltrans"/>
    <property type="match status" value="1"/>
</dbReference>
<dbReference type="SUPFAM" id="SSF55681">
    <property type="entry name" value="Class II aaRS and biotin synthetases"/>
    <property type="match status" value="1"/>
</dbReference>
<sequence>MIIFKARSQSPYETLAFEEMLANDGELKEDVLFLYQHSNAVIIGKNQNAYEEIKKDYIDKYDIKLARRLSGGGAVYQDLGNICFSFITTYNKKSGYDRFLKPIIEYLNSLGLNAEFKGRNDILCNGAKISGNAQYIKGNKIVSHGTLLFDADLTKLANALTPAKIKFESKGIKSVAKRVTNIAKELNYSITVQDFIDDLIKFFVTNYDAQYSELPVLRYKNKVQKIIERNSSRDWIYGKNPEFSVKNTKKFNGGILTVKYNVVNNIVRDIVFEGDFLSLKPLDSLTANFINLVYDKEEFDKVLSQIDLKFYFGTLEKEEILEVIFG</sequence>
<dbReference type="CDD" id="cd16443">
    <property type="entry name" value="LplA"/>
    <property type="match status" value="1"/>
</dbReference>
<dbReference type="GO" id="GO:0009249">
    <property type="term" value="P:protein lipoylation"/>
    <property type="evidence" value="ECO:0007669"/>
    <property type="project" value="InterPro"/>
</dbReference>
<gene>
    <name evidence="9" type="ORF">OIE46_00360</name>
</gene>
<evidence type="ECO:0000256" key="7">
    <source>
        <dbReference type="ARBA" id="ARBA00048037"/>
    </source>
</evidence>
<comment type="pathway">
    <text evidence="1">Protein modification; protein lipoylation via exogenous pathway; protein N(6)-(lipoyl)lysine from lipoate: step 2/2.</text>
</comment>
<dbReference type="GO" id="GO:0005737">
    <property type="term" value="C:cytoplasm"/>
    <property type="evidence" value="ECO:0007669"/>
    <property type="project" value="TreeGrafter"/>
</dbReference>
<dbReference type="EC" id="6.3.1.20" evidence="3"/>
<dbReference type="InterPro" id="IPR004562">
    <property type="entry name" value="LipoylTrfase_LipoateP_Ligase"/>
</dbReference>
<dbReference type="RefSeq" id="WP_011283224.1">
    <property type="nucleotide sequence ID" value="NZ_CP034544.1"/>
</dbReference>
<reference evidence="9" key="1">
    <citation type="submission" date="2022-10" db="EMBL/GenBank/DDBJ databases">
        <authorList>
            <person name="Wei X."/>
        </authorList>
    </citation>
    <scope>NUCLEOTIDE SEQUENCE</scope>
    <source>
        <strain evidence="9">SD2</strain>
    </source>
</reference>
<dbReference type="Gene3D" id="3.30.390.50">
    <property type="entry name" value="CO dehydrogenase flavoprotein, C-terminal domain"/>
    <property type="match status" value="1"/>
</dbReference>